<accession>A0ACC0AG22</accession>
<proteinExistence type="predicted"/>
<name>A0ACC0AG22_CATRO</name>
<gene>
    <name evidence="1" type="ORF">M9H77_28334</name>
</gene>
<evidence type="ECO:0000313" key="1">
    <source>
        <dbReference type="EMBL" id="KAI5659541.1"/>
    </source>
</evidence>
<protein>
    <submittedName>
        <fullName evidence="1">Uncharacterized protein</fullName>
    </submittedName>
</protein>
<evidence type="ECO:0000313" key="2">
    <source>
        <dbReference type="Proteomes" id="UP001060085"/>
    </source>
</evidence>
<comment type="caution">
    <text evidence="1">The sequence shown here is derived from an EMBL/GenBank/DDBJ whole genome shotgun (WGS) entry which is preliminary data.</text>
</comment>
<sequence>MGEEEFDGQLFSEKLAKLNSSQQCIESLSRWCITHRKKAKQIVETWDKLFKSAKHEQRVSFLYLSNDILQNSRRKGSEFVNEFWKCLPAALKRVYDSGDENGKKVASRLVDIWEERKVFGSRGQNLKDEMLGKNPPPAASNGKSSSTMKVIKRDSQSLRIKLPVGGLPEKIISAFQLVLDENANEESALNKCRGAVSHVKEMERDIESSSLQGNLLSSEWLDKIQEQENMLRLGISQLENSETTRVALVSQLKEALQDQESKLELVRCELQVARGQMEQALYMKQRLTSSPVLPAQPMATNSLIEAARVVESNMPSTQLASTPVLPPTHPATFTTPKMTEEESKKAAAAAVAAKLAASTSSAQMLTSVLSSLVAEEAASMSSGLNSAGYSSSLPFGSPEKRLKLEKPASDGNHSPFFASAQQQPVSNMSHAPSVGMQHISQGNQMHSSFPQQPPPPPPPSLPLANSPATQIGQSAAMMMGVMPYGYGAGNLPPPPLPSHLQMAFARPTPLQQPPQKQQQQQQQQAPANGGYYRPPGIGFYGQNPQPATPPVPRQ</sequence>
<dbReference type="EMBL" id="CM044706">
    <property type="protein sequence ID" value="KAI5659541.1"/>
    <property type="molecule type" value="Genomic_DNA"/>
</dbReference>
<reference evidence="2" key="1">
    <citation type="journal article" date="2023" name="Nat. Plants">
        <title>Single-cell RNA sequencing provides a high-resolution roadmap for understanding the multicellular compartmentation of specialized metabolism.</title>
        <authorList>
            <person name="Sun S."/>
            <person name="Shen X."/>
            <person name="Li Y."/>
            <person name="Li Y."/>
            <person name="Wang S."/>
            <person name="Li R."/>
            <person name="Zhang H."/>
            <person name="Shen G."/>
            <person name="Guo B."/>
            <person name="Wei J."/>
            <person name="Xu J."/>
            <person name="St-Pierre B."/>
            <person name="Chen S."/>
            <person name="Sun C."/>
        </authorList>
    </citation>
    <scope>NUCLEOTIDE SEQUENCE [LARGE SCALE GENOMIC DNA]</scope>
</reference>
<keyword evidence="2" id="KW-1185">Reference proteome</keyword>
<organism evidence="1 2">
    <name type="scientific">Catharanthus roseus</name>
    <name type="common">Madagascar periwinkle</name>
    <name type="synonym">Vinca rosea</name>
    <dbReference type="NCBI Taxonomy" id="4058"/>
    <lineage>
        <taxon>Eukaryota</taxon>
        <taxon>Viridiplantae</taxon>
        <taxon>Streptophyta</taxon>
        <taxon>Embryophyta</taxon>
        <taxon>Tracheophyta</taxon>
        <taxon>Spermatophyta</taxon>
        <taxon>Magnoliopsida</taxon>
        <taxon>eudicotyledons</taxon>
        <taxon>Gunneridae</taxon>
        <taxon>Pentapetalae</taxon>
        <taxon>asterids</taxon>
        <taxon>lamiids</taxon>
        <taxon>Gentianales</taxon>
        <taxon>Apocynaceae</taxon>
        <taxon>Rauvolfioideae</taxon>
        <taxon>Vinceae</taxon>
        <taxon>Catharanthinae</taxon>
        <taxon>Catharanthus</taxon>
    </lineage>
</organism>
<dbReference type="Proteomes" id="UP001060085">
    <property type="component" value="Linkage Group LG06"/>
</dbReference>